<keyword evidence="6" id="KW-0653">Protein transport</keyword>
<evidence type="ECO:0000256" key="5">
    <source>
        <dbReference type="ARBA" id="ARBA00022483"/>
    </source>
</evidence>
<evidence type="ECO:0000259" key="8">
    <source>
        <dbReference type="Pfam" id="PF16528"/>
    </source>
</evidence>
<dbReference type="InterPro" id="IPR011993">
    <property type="entry name" value="PH-like_dom_sf"/>
</dbReference>
<dbReference type="InterPro" id="IPR016159">
    <property type="entry name" value="Cullin_repeat-like_dom_sf"/>
</dbReference>
<gene>
    <name evidence="9" type="ORF">PSACC_02710</name>
</gene>
<dbReference type="Proteomes" id="UP000240830">
    <property type="component" value="Unassembled WGS sequence"/>
</dbReference>
<dbReference type="GO" id="GO:0030133">
    <property type="term" value="C:transport vesicle"/>
    <property type="evidence" value="ECO:0007669"/>
    <property type="project" value="UniProtKB-SubCell"/>
</dbReference>
<dbReference type="GO" id="GO:0000145">
    <property type="term" value="C:exocyst"/>
    <property type="evidence" value="ECO:0007669"/>
    <property type="project" value="InterPro"/>
</dbReference>
<evidence type="ECO:0000256" key="2">
    <source>
        <dbReference type="ARBA" id="ARBA00007210"/>
    </source>
</evidence>
<sequence>MASAKKTRLPLGGGSSKKLSIERLWLINEVAITDLPDSKRKPFHLSMIGVDLSNAIEVVRGGEKVILMTENVAGKRLWLQQIRKTQQAQTDLPPAPSSPSPVPVRVKSPKDTAGSHRRRPSNISSVVKKSMDAPFPDVSPEKFGGMLGLLDELNEDTDKCHYDKAVEIVDKIKYEIAQMDPRASSLHILNQRLQNQVTKLANYLYHEISDLIIGKEAMSKHIQRLVVLGFPDEAREKFLAARSDFIKERTKYRDTNGTLSFVDICGMWGTASADWYVSSFKDHTMTAGSLAVVSDGIGFVFWVKLEINHYVNMIVKQVFKGNDIDFRLIGDCVSIARRQCSSLRSIGLDFNFYLDDQLMPHINHCLLGYQSQCEEKVKEALSEDDFLEDKVEAARQQSDFNAHGVAGITISTVQFYRIVVDFLNDVEPLLLDETSEVLVTRLTSLIENYATGLLQRTYSTIPATANLNIIANLSFISSSFLPSLTRQLEERFNRPFADAARLFARLDATIGAMERMFAEQTAKRMVPELSLASEGNMENEADLSPWLVSLLPLYGKISRDSGDRRTSLMPSLLECILAEMTAMIEKSTHIGSQGLQQLLLDLHFLLLASAPFLSQNESQLGVKLSAMALEKYGKGSSSLKADNWYEGRAQELQRRYPIDFGQ</sequence>
<feature type="region of interest" description="Disordered" evidence="7">
    <location>
        <begin position="84"/>
        <end position="131"/>
    </location>
</feature>
<comment type="similarity">
    <text evidence="2">Belongs to the EXO84 family.</text>
</comment>
<dbReference type="GO" id="GO:0006887">
    <property type="term" value="P:exocytosis"/>
    <property type="evidence" value="ECO:0007669"/>
    <property type="project" value="UniProtKB-KW"/>
</dbReference>
<dbReference type="Gene3D" id="2.30.29.30">
    <property type="entry name" value="Pleckstrin-homology domain (PH domain)/Phosphotyrosine-binding domain (PTB)"/>
    <property type="match status" value="1"/>
</dbReference>
<feature type="domain" description="Exocyst component Exo84 C-terminal" evidence="8">
    <location>
        <begin position="148"/>
        <end position="350"/>
    </location>
</feature>
<dbReference type="PANTHER" id="PTHR21426">
    <property type="entry name" value="EXOCYST COMPLEX COMPONENT 8"/>
    <property type="match status" value="1"/>
</dbReference>
<dbReference type="EMBL" id="MTSL01000174">
    <property type="protein sequence ID" value="PJF17464.1"/>
    <property type="molecule type" value="Genomic_DNA"/>
</dbReference>
<dbReference type="SUPFAM" id="SSF74788">
    <property type="entry name" value="Cullin repeat-like"/>
    <property type="match status" value="1"/>
</dbReference>
<evidence type="ECO:0000313" key="10">
    <source>
        <dbReference type="Proteomes" id="UP000240830"/>
    </source>
</evidence>
<protein>
    <recommendedName>
        <fullName evidence="3">Exocyst complex component EXO84</fullName>
    </recommendedName>
</protein>
<dbReference type="InterPro" id="IPR033961">
    <property type="entry name" value="Exo84"/>
</dbReference>
<keyword evidence="10" id="KW-1185">Reference proteome</keyword>
<dbReference type="InterPro" id="IPR042560">
    <property type="entry name" value="Exo84_C_2"/>
</dbReference>
<name>A0A2H9TI82_9FUNG</name>
<dbReference type="Gene3D" id="1.20.58.1210">
    <property type="entry name" value="Exo84p, N-terminal helical domain"/>
    <property type="match status" value="1"/>
</dbReference>
<dbReference type="GO" id="GO:0015031">
    <property type="term" value="P:protein transport"/>
    <property type="evidence" value="ECO:0007669"/>
    <property type="project" value="UniProtKB-KW"/>
</dbReference>
<reference evidence="9 10" key="1">
    <citation type="submission" date="2016-10" db="EMBL/GenBank/DDBJ databases">
        <title>The genome of Paramicrosporidium saccamoebae is the missing link in understanding Cryptomycota and Microsporidia evolution.</title>
        <authorList>
            <person name="Quandt C.A."/>
            <person name="Beaudet D."/>
            <person name="Corsaro D."/>
            <person name="Michel R."/>
            <person name="Corradi N."/>
            <person name="James T."/>
        </authorList>
    </citation>
    <scope>NUCLEOTIDE SEQUENCE [LARGE SCALE GENOMIC DNA]</scope>
    <source>
        <strain evidence="9 10">KSL3</strain>
    </source>
</reference>
<keyword evidence="4" id="KW-0813">Transport</keyword>
<dbReference type="Pfam" id="PF16528">
    <property type="entry name" value="Exo84_C"/>
    <property type="match status" value="1"/>
</dbReference>
<evidence type="ECO:0000256" key="1">
    <source>
        <dbReference type="ARBA" id="ARBA00004398"/>
    </source>
</evidence>
<dbReference type="AlphaFoldDB" id="A0A2H9TI82"/>
<dbReference type="OrthoDB" id="642193at2759"/>
<organism evidence="9 10">
    <name type="scientific">Paramicrosporidium saccamoebae</name>
    <dbReference type="NCBI Taxonomy" id="1246581"/>
    <lineage>
        <taxon>Eukaryota</taxon>
        <taxon>Fungi</taxon>
        <taxon>Fungi incertae sedis</taxon>
        <taxon>Cryptomycota</taxon>
        <taxon>Cryptomycota incertae sedis</taxon>
        <taxon>Paramicrosporidium</taxon>
    </lineage>
</organism>
<accession>A0A2H9TI82</accession>
<comment type="subcellular location">
    <subcellularLocation>
        <location evidence="1">Cytoplasmic vesicle</location>
        <location evidence="1">Secretory vesicle</location>
    </subcellularLocation>
</comment>
<dbReference type="Gene3D" id="1.20.58.1220">
    <property type="entry name" value="Exo84p, C-terminal helical domain"/>
    <property type="match status" value="1"/>
</dbReference>
<dbReference type="InterPro" id="IPR032403">
    <property type="entry name" value="Exo84_C"/>
</dbReference>
<feature type="compositionally biased region" description="Pro residues" evidence="7">
    <location>
        <begin position="93"/>
        <end position="102"/>
    </location>
</feature>
<comment type="caution">
    <text evidence="9">The sequence shown here is derived from an EMBL/GenBank/DDBJ whole genome shotgun (WGS) entry which is preliminary data.</text>
</comment>
<keyword evidence="5" id="KW-0268">Exocytosis</keyword>
<evidence type="ECO:0000256" key="3">
    <source>
        <dbReference type="ARBA" id="ARBA00021269"/>
    </source>
</evidence>
<dbReference type="PANTHER" id="PTHR21426:SF12">
    <property type="entry name" value="EXOCYST COMPLEX COMPONENT 8"/>
    <property type="match status" value="1"/>
</dbReference>
<dbReference type="GO" id="GO:0006893">
    <property type="term" value="P:Golgi to plasma membrane transport"/>
    <property type="evidence" value="ECO:0007669"/>
    <property type="project" value="TreeGrafter"/>
</dbReference>
<evidence type="ECO:0000256" key="4">
    <source>
        <dbReference type="ARBA" id="ARBA00022448"/>
    </source>
</evidence>
<dbReference type="STRING" id="1246581.A0A2H9TI82"/>
<proteinExistence type="inferred from homology"/>
<evidence type="ECO:0000256" key="7">
    <source>
        <dbReference type="SAM" id="MobiDB-lite"/>
    </source>
</evidence>
<evidence type="ECO:0000256" key="6">
    <source>
        <dbReference type="ARBA" id="ARBA00022927"/>
    </source>
</evidence>
<evidence type="ECO:0000313" key="9">
    <source>
        <dbReference type="EMBL" id="PJF17464.1"/>
    </source>
</evidence>
<dbReference type="InterPro" id="IPR042561">
    <property type="entry name" value="Exo84_C_1"/>
</dbReference>